<dbReference type="Pfam" id="PF00440">
    <property type="entry name" value="TetR_N"/>
    <property type="match status" value="1"/>
</dbReference>
<evidence type="ECO:0000259" key="6">
    <source>
        <dbReference type="PROSITE" id="PS50977"/>
    </source>
</evidence>
<dbReference type="InterPro" id="IPR009057">
    <property type="entry name" value="Homeodomain-like_sf"/>
</dbReference>
<dbReference type="EMBL" id="VDFC01000018">
    <property type="protein sequence ID" value="KAA0941194.1"/>
    <property type="molecule type" value="Genomic_DNA"/>
</dbReference>
<accession>A0A5B0BGD1</accession>
<dbReference type="InterPro" id="IPR036271">
    <property type="entry name" value="Tet_transcr_reg_TetR-rel_C_sf"/>
</dbReference>
<evidence type="ECO:0000256" key="2">
    <source>
        <dbReference type="ARBA" id="ARBA00023125"/>
    </source>
</evidence>
<evidence type="ECO:0000256" key="5">
    <source>
        <dbReference type="SAM" id="MobiDB-lite"/>
    </source>
</evidence>
<dbReference type="Gene3D" id="1.10.357.10">
    <property type="entry name" value="Tetracycline Repressor, domain 2"/>
    <property type="match status" value="1"/>
</dbReference>
<dbReference type="SUPFAM" id="SSF48498">
    <property type="entry name" value="Tetracyclin repressor-like, C-terminal domain"/>
    <property type="match status" value="1"/>
</dbReference>
<keyword evidence="8" id="KW-1185">Reference proteome</keyword>
<evidence type="ECO:0000256" key="3">
    <source>
        <dbReference type="ARBA" id="ARBA00023163"/>
    </source>
</evidence>
<keyword evidence="3" id="KW-0804">Transcription</keyword>
<dbReference type="SUPFAM" id="SSF46689">
    <property type="entry name" value="Homeodomain-like"/>
    <property type="match status" value="1"/>
</dbReference>
<dbReference type="PANTHER" id="PTHR30055:SF151">
    <property type="entry name" value="TRANSCRIPTIONAL REGULATORY PROTEIN"/>
    <property type="match status" value="1"/>
</dbReference>
<dbReference type="Pfam" id="PF02909">
    <property type="entry name" value="TetR_C_1"/>
    <property type="match status" value="1"/>
</dbReference>
<gene>
    <name evidence="7" type="ORF">FGF04_06615</name>
</gene>
<dbReference type="GO" id="GO:0000976">
    <property type="term" value="F:transcription cis-regulatory region binding"/>
    <property type="evidence" value="ECO:0007669"/>
    <property type="project" value="TreeGrafter"/>
</dbReference>
<reference evidence="7 8" key="1">
    <citation type="submission" date="2019-05" db="EMBL/GenBank/DDBJ databases">
        <authorList>
            <person name="Hariharan J."/>
            <person name="Choudoir M.J."/>
            <person name="Diebold P."/>
            <person name="Panke-Buisse K."/>
            <person name="Buckley D.H."/>
        </authorList>
    </citation>
    <scope>NUCLEOTIDE SEQUENCE [LARGE SCALE GENOMIC DNA]</scope>
    <source>
        <strain evidence="7 8">SUN51</strain>
    </source>
</reference>
<keyword evidence="2 4" id="KW-0238">DNA-binding</keyword>
<dbReference type="Proteomes" id="UP000324965">
    <property type="component" value="Unassembled WGS sequence"/>
</dbReference>
<dbReference type="GO" id="GO:0045892">
    <property type="term" value="P:negative regulation of DNA-templated transcription"/>
    <property type="evidence" value="ECO:0007669"/>
    <property type="project" value="InterPro"/>
</dbReference>
<evidence type="ECO:0000313" key="7">
    <source>
        <dbReference type="EMBL" id="KAA0941194.1"/>
    </source>
</evidence>
<name>A0A5B0BGD1_9ACTN</name>
<dbReference type="InterPro" id="IPR050109">
    <property type="entry name" value="HTH-type_TetR-like_transc_reg"/>
</dbReference>
<dbReference type="AlphaFoldDB" id="A0A5B0BGD1"/>
<evidence type="ECO:0000313" key="8">
    <source>
        <dbReference type="Proteomes" id="UP000324965"/>
    </source>
</evidence>
<dbReference type="RefSeq" id="WP_149510299.1">
    <property type="nucleotide sequence ID" value="NZ_VDFC01000018.1"/>
</dbReference>
<feature type="region of interest" description="Disordered" evidence="5">
    <location>
        <begin position="1"/>
        <end position="23"/>
    </location>
</feature>
<dbReference type="PROSITE" id="PS01081">
    <property type="entry name" value="HTH_TETR_1"/>
    <property type="match status" value="1"/>
</dbReference>
<comment type="caution">
    <text evidence="7">The sequence shown here is derived from an EMBL/GenBank/DDBJ whole genome shotgun (WGS) entry which is preliminary data.</text>
</comment>
<dbReference type="PROSITE" id="PS50977">
    <property type="entry name" value="HTH_TETR_2"/>
    <property type="match status" value="1"/>
</dbReference>
<dbReference type="InterPro" id="IPR001647">
    <property type="entry name" value="HTH_TetR"/>
</dbReference>
<evidence type="ECO:0000256" key="1">
    <source>
        <dbReference type="ARBA" id="ARBA00023015"/>
    </source>
</evidence>
<dbReference type="Gene3D" id="1.10.10.60">
    <property type="entry name" value="Homeodomain-like"/>
    <property type="match status" value="1"/>
</dbReference>
<proteinExistence type="predicted"/>
<protein>
    <submittedName>
        <fullName evidence="7">TetR/AcrR family transcriptional regulator</fullName>
    </submittedName>
</protein>
<organism evidence="7 8">
    <name type="scientific">Streptomyces apricus</name>
    <dbReference type="NCBI Taxonomy" id="1828112"/>
    <lineage>
        <taxon>Bacteria</taxon>
        <taxon>Bacillati</taxon>
        <taxon>Actinomycetota</taxon>
        <taxon>Actinomycetes</taxon>
        <taxon>Kitasatosporales</taxon>
        <taxon>Streptomycetaceae</taxon>
        <taxon>Streptomyces</taxon>
    </lineage>
</organism>
<dbReference type="InterPro" id="IPR023772">
    <property type="entry name" value="DNA-bd_HTH_TetR-type_CS"/>
</dbReference>
<dbReference type="InterPro" id="IPR004111">
    <property type="entry name" value="Repressor_TetR_C"/>
</dbReference>
<evidence type="ECO:0000256" key="4">
    <source>
        <dbReference type="PROSITE-ProRule" id="PRU00335"/>
    </source>
</evidence>
<dbReference type="OrthoDB" id="3818006at2"/>
<feature type="domain" description="HTH tetR-type" evidence="6">
    <location>
        <begin position="28"/>
        <end position="88"/>
    </location>
</feature>
<feature type="DNA-binding region" description="H-T-H motif" evidence="4">
    <location>
        <begin position="51"/>
        <end position="70"/>
    </location>
</feature>
<sequence>MTTGRGPTQADKQAIPSVWTRPRRQREHLTRERIVTEAVRLLDAEGIEALSMRTLSNRLNAGATSLYRHVANKDELIELVVDEVYGELHVPTAEHRSEWRSAAAAAANSLRAMALRHSWIASVLGQVGLSHLGPNVMRMSDRMLAVFETAGFPSDETDRAVSTVVAYVIGVATSEAAYLSMISRSGSTEQEWVEDLRPALEEAARDHPRLIEGQVAQRGVDPGQVRDETFDYGLQCILDGLEARLAHHGSV</sequence>
<dbReference type="PANTHER" id="PTHR30055">
    <property type="entry name" value="HTH-TYPE TRANSCRIPTIONAL REGULATOR RUTR"/>
    <property type="match status" value="1"/>
</dbReference>
<dbReference type="GO" id="GO:0003700">
    <property type="term" value="F:DNA-binding transcription factor activity"/>
    <property type="evidence" value="ECO:0007669"/>
    <property type="project" value="TreeGrafter"/>
</dbReference>
<keyword evidence="1" id="KW-0805">Transcription regulation</keyword>